<dbReference type="EMBL" id="VWPK01000029">
    <property type="protein sequence ID" value="KAA5610709.1"/>
    <property type="molecule type" value="Genomic_DNA"/>
</dbReference>
<reference evidence="2 3" key="1">
    <citation type="submission" date="2019-09" db="EMBL/GenBank/DDBJ databases">
        <title>Genome sequence of Rhodovastum atsumiense, a diverse member of the Acetobacteraceae family of non-sulfur purple photosynthetic bacteria.</title>
        <authorList>
            <person name="Meyer T."/>
            <person name="Kyndt J."/>
        </authorList>
    </citation>
    <scope>NUCLEOTIDE SEQUENCE [LARGE SCALE GENOMIC DNA]</scope>
    <source>
        <strain evidence="2 3">DSM 21279</strain>
    </source>
</reference>
<name>A0A5M6IS19_9PROT</name>
<gene>
    <name evidence="2" type="ORF">F1189_18225</name>
</gene>
<accession>A0A5M6IS19</accession>
<dbReference type="Proteomes" id="UP000325255">
    <property type="component" value="Unassembled WGS sequence"/>
</dbReference>
<sequence>MTATLANLLVTASSYPSVFEDMLRSLGRGLMYAFGFKVMGMLSLPGAVVVVLVVLVIAYVLSRH</sequence>
<dbReference type="RefSeq" id="WP_150042295.1">
    <property type="nucleotide sequence ID" value="NZ_OW485601.1"/>
</dbReference>
<dbReference type="AlphaFoldDB" id="A0A5M6IS19"/>
<organism evidence="2 3">
    <name type="scientific">Rhodovastum atsumiense</name>
    <dbReference type="NCBI Taxonomy" id="504468"/>
    <lineage>
        <taxon>Bacteria</taxon>
        <taxon>Pseudomonadati</taxon>
        <taxon>Pseudomonadota</taxon>
        <taxon>Alphaproteobacteria</taxon>
        <taxon>Acetobacterales</taxon>
        <taxon>Acetobacteraceae</taxon>
        <taxon>Rhodovastum</taxon>
    </lineage>
</organism>
<comment type="caution">
    <text evidence="2">The sequence shown here is derived from an EMBL/GenBank/DDBJ whole genome shotgun (WGS) entry which is preliminary data.</text>
</comment>
<keyword evidence="1" id="KW-0472">Membrane</keyword>
<keyword evidence="1" id="KW-1133">Transmembrane helix</keyword>
<evidence type="ECO:0000256" key="1">
    <source>
        <dbReference type="SAM" id="Phobius"/>
    </source>
</evidence>
<evidence type="ECO:0000313" key="3">
    <source>
        <dbReference type="Proteomes" id="UP000325255"/>
    </source>
</evidence>
<evidence type="ECO:0000313" key="2">
    <source>
        <dbReference type="EMBL" id="KAA5610709.1"/>
    </source>
</evidence>
<feature type="transmembrane region" description="Helical" evidence="1">
    <location>
        <begin position="38"/>
        <end position="61"/>
    </location>
</feature>
<protein>
    <submittedName>
        <fullName evidence="2">Uncharacterized protein</fullName>
    </submittedName>
</protein>
<proteinExistence type="predicted"/>
<keyword evidence="1" id="KW-0812">Transmembrane</keyword>
<keyword evidence="3" id="KW-1185">Reference proteome</keyword>